<dbReference type="EMBL" id="UINC01130321">
    <property type="protein sequence ID" value="SVD11320.1"/>
    <property type="molecule type" value="Genomic_DNA"/>
</dbReference>
<dbReference type="Gene3D" id="3.90.1150.10">
    <property type="entry name" value="Aspartate Aminotransferase, domain 1"/>
    <property type="match status" value="1"/>
</dbReference>
<evidence type="ECO:0000313" key="1">
    <source>
        <dbReference type="EMBL" id="SVD11320.1"/>
    </source>
</evidence>
<sequence>MQVARRQPIVITRGEGTFVWDENGKEYI</sequence>
<accession>A0A382SMY8</accession>
<reference evidence="1" key="1">
    <citation type="submission" date="2018-05" db="EMBL/GenBank/DDBJ databases">
        <authorList>
            <person name="Lanie J.A."/>
            <person name="Ng W.-L."/>
            <person name="Kazmierczak K.M."/>
            <person name="Andrzejewski T.M."/>
            <person name="Davidsen T.M."/>
            <person name="Wayne K.J."/>
            <person name="Tettelin H."/>
            <person name="Glass J.I."/>
            <person name="Rusch D."/>
            <person name="Podicherti R."/>
            <person name="Tsui H.-C.T."/>
            <person name="Winkler M.E."/>
        </authorList>
    </citation>
    <scope>NUCLEOTIDE SEQUENCE</scope>
</reference>
<name>A0A382SMY8_9ZZZZ</name>
<dbReference type="InterPro" id="IPR015424">
    <property type="entry name" value="PyrdxlP-dep_Trfase"/>
</dbReference>
<dbReference type="SUPFAM" id="SSF53383">
    <property type="entry name" value="PLP-dependent transferases"/>
    <property type="match status" value="1"/>
</dbReference>
<dbReference type="InterPro" id="IPR015422">
    <property type="entry name" value="PyrdxlP-dep_Trfase_small"/>
</dbReference>
<feature type="non-terminal residue" evidence="1">
    <location>
        <position position="28"/>
    </location>
</feature>
<organism evidence="1">
    <name type="scientific">marine metagenome</name>
    <dbReference type="NCBI Taxonomy" id="408172"/>
    <lineage>
        <taxon>unclassified sequences</taxon>
        <taxon>metagenomes</taxon>
        <taxon>ecological metagenomes</taxon>
    </lineage>
</organism>
<feature type="non-terminal residue" evidence="1">
    <location>
        <position position="1"/>
    </location>
</feature>
<proteinExistence type="predicted"/>
<evidence type="ECO:0008006" key="2">
    <source>
        <dbReference type="Google" id="ProtNLM"/>
    </source>
</evidence>
<gene>
    <name evidence="1" type="ORF">METZ01_LOCUS364174</name>
</gene>
<protein>
    <recommendedName>
        <fullName evidence="2">Aspartate aminotransferase family protein</fullName>
    </recommendedName>
</protein>
<dbReference type="AlphaFoldDB" id="A0A382SMY8"/>